<dbReference type="SUPFAM" id="SSF55729">
    <property type="entry name" value="Acyl-CoA N-acyltransferases (Nat)"/>
    <property type="match status" value="1"/>
</dbReference>
<dbReference type="EMBL" id="JAGKTC010000002">
    <property type="protein sequence ID" value="MBP3984519.1"/>
    <property type="molecule type" value="Genomic_DNA"/>
</dbReference>
<keyword evidence="3" id="KW-1185">Reference proteome</keyword>
<reference evidence="2" key="1">
    <citation type="journal article" date="2016" name="Int. J. Syst. Evol. Microbiol.">
        <title>Pseudoxanthomonas helianthi sp. nov., isolated from roots of Jerusalem artichoke (Helianthus tuberosus).</title>
        <authorList>
            <person name="Kittiwongwattana C."/>
            <person name="Thawai C."/>
        </authorList>
    </citation>
    <scope>NUCLEOTIDE SEQUENCE</scope>
    <source>
        <strain evidence="2">110414</strain>
    </source>
</reference>
<dbReference type="PROSITE" id="PS51186">
    <property type="entry name" value="GNAT"/>
    <property type="match status" value="1"/>
</dbReference>
<dbReference type="Gene3D" id="3.40.630.30">
    <property type="match status" value="1"/>
</dbReference>
<dbReference type="AlphaFoldDB" id="A0A940X250"/>
<evidence type="ECO:0000313" key="2">
    <source>
        <dbReference type="EMBL" id="MBP3984519.1"/>
    </source>
</evidence>
<feature type="domain" description="N-acetyltransferase" evidence="1">
    <location>
        <begin position="1"/>
        <end position="137"/>
    </location>
</feature>
<dbReference type="InterPro" id="IPR000182">
    <property type="entry name" value="GNAT_dom"/>
</dbReference>
<dbReference type="Pfam" id="PF08889">
    <property type="entry name" value="WbqC"/>
    <property type="match status" value="1"/>
</dbReference>
<name>A0A940X250_9GAMM</name>
<dbReference type="Proteomes" id="UP000673447">
    <property type="component" value="Unassembled WGS sequence"/>
</dbReference>
<sequence>MLTEDEIASTLAPLNGGHFRIDDVRAYARKLLARGKVVCARDGDELVSYVLFYDDGPEAFISMVWTNPRMLRQGFATAILEGLIRKIAKPIALEVDAENAVAHRLYKKLGFQRESRNGTRERWLLKRRVAIMQPYFYPYVGYLQLVDAADFFVFYDDVHFIKRGRIHRNNILVNGQEHGFTVPIAGASQNKLILETNLHDMDRWRTQFLRQLTHAYSKAPFFGDAMGVIEAALQSSPRSIADLAIASVVGIHTYLEKPLNWVRSSEFSPETHGMEKSQRLIEITKKSNGSRYVNTPGGKKLYDRLHFLEHGVALSFLRPEIMEYRQYGDLFVPGLSVIDLMMFNTPERIRDMIANYNIE</sequence>
<evidence type="ECO:0000313" key="3">
    <source>
        <dbReference type="Proteomes" id="UP000673447"/>
    </source>
</evidence>
<dbReference type="Pfam" id="PF00583">
    <property type="entry name" value="Acetyltransf_1"/>
    <property type="match status" value="1"/>
</dbReference>
<gene>
    <name evidence="2" type="ORF">J5837_08765</name>
</gene>
<dbReference type="InterPro" id="IPR014985">
    <property type="entry name" value="WbqC"/>
</dbReference>
<dbReference type="RefSeq" id="WP_210536392.1">
    <property type="nucleotide sequence ID" value="NZ_JAGKTC010000002.1"/>
</dbReference>
<comment type="caution">
    <text evidence="2">The sequence shown here is derived from an EMBL/GenBank/DDBJ whole genome shotgun (WGS) entry which is preliminary data.</text>
</comment>
<accession>A0A940X250</accession>
<reference evidence="2" key="2">
    <citation type="submission" date="2021-03" db="EMBL/GenBank/DDBJ databases">
        <authorList>
            <person name="Cao W."/>
        </authorList>
    </citation>
    <scope>NUCLEOTIDE SEQUENCE</scope>
    <source>
        <strain evidence="2">110414</strain>
    </source>
</reference>
<proteinExistence type="predicted"/>
<evidence type="ECO:0000259" key="1">
    <source>
        <dbReference type="PROSITE" id="PS51186"/>
    </source>
</evidence>
<dbReference type="InterPro" id="IPR016181">
    <property type="entry name" value="Acyl_CoA_acyltransferase"/>
</dbReference>
<protein>
    <submittedName>
        <fullName evidence="2">WbqC family protein</fullName>
    </submittedName>
</protein>
<organism evidence="2 3">
    <name type="scientific">Pseudoxanthomonas helianthi</name>
    <dbReference type="NCBI Taxonomy" id="1453541"/>
    <lineage>
        <taxon>Bacteria</taxon>
        <taxon>Pseudomonadati</taxon>
        <taxon>Pseudomonadota</taxon>
        <taxon>Gammaproteobacteria</taxon>
        <taxon>Lysobacterales</taxon>
        <taxon>Lysobacteraceae</taxon>
        <taxon>Pseudoxanthomonas</taxon>
    </lineage>
</organism>
<dbReference type="GO" id="GO:0016747">
    <property type="term" value="F:acyltransferase activity, transferring groups other than amino-acyl groups"/>
    <property type="evidence" value="ECO:0007669"/>
    <property type="project" value="InterPro"/>
</dbReference>